<comment type="subcellular location">
    <subcellularLocation>
        <location evidence="1">Membrane</location>
    </subcellularLocation>
</comment>
<evidence type="ECO:0000313" key="9">
    <source>
        <dbReference type="Proteomes" id="UP001432027"/>
    </source>
</evidence>
<dbReference type="Gene3D" id="1.20.1070.10">
    <property type="entry name" value="Rhodopsin 7-helix transmembrane proteins"/>
    <property type="match status" value="1"/>
</dbReference>
<evidence type="ECO:0000259" key="7">
    <source>
        <dbReference type="PROSITE" id="PS50262"/>
    </source>
</evidence>
<evidence type="ECO:0000256" key="6">
    <source>
        <dbReference type="SAM" id="Phobius"/>
    </source>
</evidence>
<reference evidence="8" key="1">
    <citation type="submission" date="2023-10" db="EMBL/GenBank/DDBJ databases">
        <title>Genome assembly of Pristionchus species.</title>
        <authorList>
            <person name="Yoshida K."/>
            <person name="Sommer R.J."/>
        </authorList>
    </citation>
    <scope>NUCLEOTIDE SEQUENCE</scope>
    <source>
        <strain evidence="8">RS0144</strain>
    </source>
</reference>
<feature type="transmembrane region" description="Helical" evidence="6">
    <location>
        <begin position="240"/>
        <end position="261"/>
    </location>
</feature>
<dbReference type="Pfam" id="PF10320">
    <property type="entry name" value="7TM_GPCR_Srsx"/>
    <property type="match status" value="1"/>
</dbReference>
<dbReference type="PROSITE" id="PS50262">
    <property type="entry name" value="G_PROTEIN_RECEP_F1_2"/>
    <property type="match status" value="1"/>
</dbReference>
<dbReference type="AlphaFoldDB" id="A0AAV5T0F0"/>
<evidence type="ECO:0000256" key="5">
    <source>
        <dbReference type="SAM" id="MobiDB-lite"/>
    </source>
</evidence>
<feature type="non-terminal residue" evidence="8">
    <location>
        <position position="1"/>
    </location>
</feature>
<proteinExistence type="predicted"/>
<dbReference type="SUPFAM" id="SSF81321">
    <property type="entry name" value="Family A G protein-coupled receptor-like"/>
    <property type="match status" value="1"/>
</dbReference>
<protein>
    <recommendedName>
        <fullName evidence="7">G-protein coupled receptors family 1 profile domain-containing protein</fullName>
    </recommendedName>
</protein>
<keyword evidence="4 6" id="KW-0472">Membrane</keyword>
<accession>A0AAV5T0F0</accession>
<evidence type="ECO:0000256" key="4">
    <source>
        <dbReference type="ARBA" id="ARBA00023136"/>
    </source>
</evidence>
<dbReference type="PANTHER" id="PTHR23360:SF5">
    <property type="entry name" value="G-PROTEIN COUPLED RECEPTORS FAMILY 1 PROFILE DOMAIN-CONTAINING PROTEIN"/>
    <property type="match status" value="1"/>
</dbReference>
<dbReference type="SMART" id="SM01381">
    <property type="entry name" value="7TM_GPCR_Srsx"/>
    <property type="match status" value="1"/>
</dbReference>
<dbReference type="GO" id="GO:0016020">
    <property type="term" value="C:membrane"/>
    <property type="evidence" value="ECO:0007669"/>
    <property type="project" value="UniProtKB-SubCell"/>
</dbReference>
<dbReference type="InterPro" id="IPR017452">
    <property type="entry name" value="GPCR_Rhodpsn_7TM"/>
</dbReference>
<evidence type="ECO:0000256" key="3">
    <source>
        <dbReference type="ARBA" id="ARBA00022989"/>
    </source>
</evidence>
<feature type="region of interest" description="Disordered" evidence="5">
    <location>
        <begin position="385"/>
        <end position="405"/>
    </location>
</feature>
<feature type="transmembrane region" description="Helical" evidence="6">
    <location>
        <begin position="47"/>
        <end position="71"/>
    </location>
</feature>
<feature type="transmembrane region" description="Helical" evidence="6">
    <location>
        <begin position="167"/>
        <end position="185"/>
    </location>
</feature>
<dbReference type="InterPro" id="IPR047130">
    <property type="entry name" value="7TM_GPCR_Srsx_nematod"/>
</dbReference>
<dbReference type="GO" id="GO:0004930">
    <property type="term" value="F:G protein-coupled receptor activity"/>
    <property type="evidence" value="ECO:0007669"/>
    <property type="project" value="InterPro"/>
</dbReference>
<evidence type="ECO:0000256" key="1">
    <source>
        <dbReference type="ARBA" id="ARBA00004370"/>
    </source>
</evidence>
<dbReference type="EMBL" id="BTSX01000002">
    <property type="protein sequence ID" value="GMS87059.1"/>
    <property type="molecule type" value="Genomic_DNA"/>
</dbReference>
<gene>
    <name evidence="8" type="ORF">PENTCL1PPCAC_9234</name>
</gene>
<dbReference type="Proteomes" id="UP001432027">
    <property type="component" value="Unassembled WGS sequence"/>
</dbReference>
<organism evidence="8 9">
    <name type="scientific">Pristionchus entomophagus</name>
    <dbReference type="NCBI Taxonomy" id="358040"/>
    <lineage>
        <taxon>Eukaryota</taxon>
        <taxon>Metazoa</taxon>
        <taxon>Ecdysozoa</taxon>
        <taxon>Nematoda</taxon>
        <taxon>Chromadorea</taxon>
        <taxon>Rhabditida</taxon>
        <taxon>Rhabditina</taxon>
        <taxon>Diplogasteromorpha</taxon>
        <taxon>Diplogasteroidea</taxon>
        <taxon>Neodiplogasteridae</taxon>
        <taxon>Pristionchus</taxon>
    </lineage>
</organism>
<dbReference type="CDD" id="cd00637">
    <property type="entry name" value="7tm_classA_rhodopsin-like"/>
    <property type="match status" value="1"/>
</dbReference>
<comment type="caution">
    <text evidence="8">The sequence shown here is derived from an EMBL/GenBank/DDBJ whole genome shotgun (WGS) entry which is preliminary data.</text>
</comment>
<feature type="transmembrane region" description="Helical" evidence="6">
    <location>
        <begin position="12"/>
        <end position="35"/>
    </location>
</feature>
<feature type="transmembrane region" description="Helical" evidence="6">
    <location>
        <begin position="206"/>
        <end position="228"/>
    </location>
</feature>
<feature type="domain" description="G-protein coupled receptors family 1 profile" evidence="7">
    <location>
        <begin position="27"/>
        <end position="259"/>
    </location>
</feature>
<feature type="transmembrane region" description="Helical" evidence="6">
    <location>
        <begin position="91"/>
        <end position="112"/>
    </location>
</feature>
<dbReference type="PRINTS" id="PR00237">
    <property type="entry name" value="GPCRRHODOPSN"/>
</dbReference>
<name>A0AAV5T0F0_9BILA</name>
<evidence type="ECO:0000256" key="2">
    <source>
        <dbReference type="ARBA" id="ARBA00022692"/>
    </source>
</evidence>
<keyword evidence="2 6" id="KW-0812">Transmembrane</keyword>
<feature type="transmembrane region" description="Helical" evidence="6">
    <location>
        <begin position="124"/>
        <end position="147"/>
    </location>
</feature>
<evidence type="ECO:0000313" key="8">
    <source>
        <dbReference type="EMBL" id="GMS87059.1"/>
    </source>
</evidence>
<dbReference type="InterPro" id="IPR000276">
    <property type="entry name" value="GPCR_Rhodpsn"/>
</dbReference>
<dbReference type="InterPro" id="IPR019424">
    <property type="entry name" value="7TM_GPCR_Srsx"/>
</dbReference>
<keyword evidence="3 6" id="KW-1133">Transmembrane helix</keyword>
<dbReference type="PANTHER" id="PTHR23360">
    <property type="entry name" value="G-PROTEIN COUPLED RECEPTORS FAMILY 1 PROFILE DOMAIN-CONTAINING PROTEIN-RELATED"/>
    <property type="match status" value="1"/>
</dbReference>
<sequence>DLGSAHWRAAKAVFAMKSLVAAFGIVTNSMLLLATHRLSAKKAKRNVLIGACALFDVVHLSGILFGLTIMVGDGHLDSLTCSILQLLPELGVYEGCFCVFSIGIDRLVSVSFPAFYRNVTRFKYLAVHLVAILAFALYAPFLMINYYVPHRVICSLAGSFHGEGKSLWVQAMLTINLLTLIPYALTCHSLRTRDESSYTKRVFRSIELVMIFDVGAWFLAVALTKIVYSIDLSAKNRLVFLHLSGSLAHIGIAIKPIVYYFTSSEYRNIFRLLLGIERVTTPGSESTLLSFGPLLEYPILFGDGLTDSFTCSTELIISEIGVYSGCFLRALHRIGQAFIDHISLILSSTQQEDLPHHSSCNHIRICVILAVSDGRLLHPTTRRLRDSSGLSRGGTGVVEPGTSDC</sequence>
<keyword evidence="9" id="KW-1185">Reference proteome</keyword>